<keyword evidence="1" id="KW-0004">4Fe-4S</keyword>
<evidence type="ECO:0000256" key="3">
    <source>
        <dbReference type="ARBA" id="ARBA00023002"/>
    </source>
</evidence>
<accession>A0A6M5Y7L4</accession>
<dbReference type="InterPro" id="IPR039650">
    <property type="entry name" value="HdrA-like"/>
</dbReference>
<dbReference type="PANTHER" id="PTHR43498">
    <property type="entry name" value="FERREDOXIN:COB-COM HETERODISULFIDE REDUCTASE SUBUNIT A"/>
    <property type="match status" value="1"/>
</dbReference>
<organism evidence="6 7">
    <name type="scientific">Spirosoma taeanense</name>
    <dbReference type="NCBI Taxonomy" id="2735870"/>
    <lineage>
        <taxon>Bacteria</taxon>
        <taxon>Pseudomonadati</taxon>
        <taxon>Bacteroidota</taxon>
        <taxon>Cytophagia</taxon>
        <taxon>Cytophagales</taxon>
        <taxon>Cytophagaceae</taxon>
        <taxon>Spirosoma</taxon>
    </lineage>
</organism>
<dbReference type="RefSeq" id="WP_171740192.1">
    <property type="nucleotide sequence ID" value="NZ_CP053435.1"/>
</dbReference>
<reference evidence="6 7" key="1">
    <citation type="submission" date="2020-05" db="EMBL/GenBank/DDBJ databases">
        <title>Genome sequencing of Spirosoma sp. TS118.</title>
        <authorList>
            <person name="Lee J.-H."/>
            <person name="Jeong S."/>
            <person name="Zhao L."/>
            <person name="Jung J.-H."/>
            <person name="Kim M.-K."/>
            <person name="Lim S."/>
        </authorList>
    </citation>
    <scope>NUCLEOTIDE SEQUENCE [LARGE SCALE GENOMIC DNA]</scope>
    <source>
        <strain evidence="6 7">TS118</strain>
    </source>
</reference>
<keyword evidence="3" id="KW-0560">Oxidoreductase</keyword>
<evidence type="ECO:0000256" key="5">
    <source>
        <dbReference type="ARBA" id="ARBA00023014"/>
    </source>
</evidence>
<dbReference type="GO" id="GO:0051539">
    <property type="term" value="F:4 iron, 4 sulfur cluster binding"/>
    <property type="evidence" value="ECO:0007669"/>
    <property type="project" value="UniProtKB-KW"/>
</dbReference>
<dbReference type="AlphaFoldDB" id="A0A6M5Y7L4"/>
<keyword evidence="4" id="KW-0408">Iron</keyword>
<dbReference type="SUPFAM" id="SSF51905">
    <property type="entry name" value="FAD/NAD(P)-binding domain"/>
    <property type="match status" value="1"/>
</dbReference>
<evidence type="ECO:0000256" key="1">
    <source>
        <dbReference type="ARBA" id="ARBA00022485"/>
    </source>
</evidence>
<keyword evidence="2" id="KW-0479">Metal-binding</keyword>
<dbReference type="PANTHER" id="PTHR43498:SF1">
    <property type="entry name" value="COB--COM HETERODISULFIDE REDUCTASE IRON-SULFUR SUBUNIT A"/>
    <property type="match status" value="1"/>
</dbReference>
<dbReference type="GO" id="GO:0046872">
    <property type="term" value="F:metal ion binding"/>
    <property type="evidence" value="ECO:0007669"/>
    <property type="project" value="UniProtKB-KW"/>
</dbReference>
<evidence type="ECO:0000256" key="2">
    <source>
        <dbReference type="ARBA" id="ARBA00022723"/>
    </source>
</evidence>
<keyword evidence="7" id="KW-1185">Reference proteome</keyword>
<dbReference type="GO" id="GO:0016491">
    <property type="term" value="F:oxidoreductase activity"/>
    <property type="evidence" value="ECO:0007669"/>
    <property type="project" value="UniProtKB-KW"/>
</dbReference>
<keyword evidence="5" id="KW-0411">Iron-sulfur</keyword>
<evidence type="ECO:0000256" key="4">
    <source>
        <dbReference type="ARBA" id="ARBA00023004"/>
    </source>
</evidence>
<sequence length="547" mass="61456">MKIIACTLSVLTFFSTALWGQRSSRRADVIVYGGTSAAVIAAVQVKKMGKSVLVVSPDKHLGGLSAGGLGFTDTGNKEVIGGLSREFYQRLYQHYQKPDAWRWQKQNEYGNKGQGTPAIDGNARTMWIFEPHAAEQVFEDFAKEYNLTIYRDEWLDRSAKGIRKNNGVIKSIRTLKGTVYEGKMFIDATYEGDLMAAAGVKYHVGREANRVYNETHNGVQVGVFQHGHHFKANISPYVVPGNPKSGLLPGVSPDDPGMNGEGDNKIQAYCFRMCLSNHPDNRIPFSKPAGYDPNRYELLARVFASGWRETFDKYDPIPNRKTDTNNHGPFSTDYLGKNYDYPEATYERRKQIIRDHELYQKGLMYFLQNDSRVPADVRETMQQWGLPKDEFTDNGGWPHQLYIREARRMLGEFVMTEADALGKTTVPNPIGMGSYALDAHNAQRFVKKDGFVQNEGDIGVHPERPYSIAYGSILPKENECRNLLVPVCVSSSHIAYGSIRMEPVFMILGQSAATAAVLAIDNKVSPQRLPYEKLQAVLLKDQQRLTN</sequence>
<gene>
    <name evidence="6" type="ORF">HNV11_13665</name>
</gene>
<dbReference type="EMBL" id="CP053435">
    <property type="protein sequence ID" value="QJW90348.1"/>
    <property type="molecule type" value="Genomic_DNA"/>
</dbReference>
<dbReference type="InterPro" id="IPR036188">
    <property type="entry name" value="FAD/NAD-bd_sf"/>
</dbReference>
<evidence type="ECO:0000313" key="6">
    <source>
        <dbReference type="EMBL" id="QJW90348.1"/>
    </source>
</evidence>
<dbReference type="Proteomes" id="UP000502756">
    <property type="component" value="Chromosome"/>
</dbReference>
<dbReference type="KEGG" id="stae:HNV11_13665"/>
<dbReference type="Pfam" id="PF12831">
    <property type="entry name" value="FAD_oxidored"/>
    <property type="match status" value="1"/>
</dbReference>
<proteinExistence type="predicted"/>
<protein>
    <submittedName>
        <fullName evidence="6">FAD-dependent oxidoreductase</fullName>
    </submittedName>
</protein>
<name>A0A6M5Y7L4_9BACT</name>
<evidence type="ECO:0000313" key="7">
    <source>
        <dbReference type="Proteomes" id="UP000502756"/>
    </source>
</evidence>